<reference evidence="3" key="1">
    <citation type="submission" date="2023-05" db="EMBL/GenBank/DDBJ databases">
        <title>Genome and transcriptome analyses reveal genes involved in the formation of fine ridges on petal epidermal cells in Hibiscus trionum.</title>
        <authorList>
            <person name="Koshimizu S."/>
            <person name="Masuda S."/>
            <person name="Ishii T."/>
            <person name="Shirasu K."/>
            <person name="Hoshino A."/>
            <person name="Arita M."/>
        </authorList>
    </citation>
    <scope>NUCLEOTIDE SEQUENCE</scope>
    <source>
        <strain evidence="3">Hamamatsu line</strain>
    </source>
</reference>
<evidence type="ECO:0000259" key="2">
    <source>
        <dbReference type="PROSITE" id="PS50011"/>
    </source>
</evidence>
<dbReference type="Gene3D" id="1.10.510.10">
    <property type="entry name" value="Transferase(Phosphotransferase) domain 1"/>
    <property type="match status" value="1"/>
</dbReference>
<keyword evidence="3" id="KW-0418">Kinase</keyword>
<evidence type="ECO:0000313" key="4">
    <source>
        <dbReference type="Proteomes" id="UP001165190"/>
    </source>
</evidence>
<keyword evidence="1" id="KW-0067">ATP-binding</keyword>
<protein>
    <submittedName>
        <fullName evidence="3">Mitogen-activated protein kinase kinase kinase 21</fullName>
    </submittedName>
</protein>
<dbReference type="Proteomes" id="UP001165190">
    <property type="component" value="Unassembled WGS sequence"/>
</dbReference>
<comment type="caution">
    <text evidence="3">The sequence shown here is derived from an EMBL/GenBank/DDBJ whole genome shotgun (WGS) entry which is preliminary data.</text>
</comment>
<dbReference type="SUPFAM" id="SSF56112">
    <property type="entry name" value="Protein kinase-like (PK-like)"/>
    <property type="match status" value="1"/>
</dbReference>
<feature type="binding site" evidence="1">
    <location>
        <position position="51"/>
    </location>
    <ligand>
        <name>ATP</name>
        <dbReference type="ChEBI" id="CHEBI:30616"/>
    </ligand>
</feature>
<dbReference type="PANTHER" id="PTHR48011">
    <property type="entry name" value="CCR4-NOT TRANSCRIPTIONAL COMPLEX SUBUNIT CAF120-RELATED"/>
    <property type="match status" value="1"/>
</dbReference>
<sequence>MDSDLQVVKGISFKTGQLMEWVKRNRLGAGGFANVYLASVTKPVPRLVAVKYSSSPSPSLQKEYSVLQRFIDCPNIVQCYVEIITIEDGEANPNLLLEYADGEAIY</sequence>
<dbReference type="GO" id="GO:0004672">
    <property type="term" value="F:protein kinase activity"/>
    <property type="evidence" value="ECO:0007669"/>
    <property type="project" value="InterPro"/>
</dbReference>
<proteinExistence type="predicted"/>
<dbReference type="PROSITE" id="PS50011">
    <property type="entry name" value="PROTEIN_KINASE_DOM"/>
    <property type="match status" value="1"/>
</dbReference>
<dbReference type="InterPro" id="IPR000719">
    <property type="entry name" value="Prot_kinase_dom"/>
</dbReference>
<evidence type="ECO:0000313" key="3">
    <source>
        <dbReference type="EMBL" id="GMI81511.1"/>
    </source>
</evidence>
<name>A0A9W7HQD5_HIBTR</name>
<gene>
    <name evidence="3" type="ORF">HRI_001820400</name>
</gene>
<dbReference type="EMBL" id="BSYR01000019">
    <property type="protein sequence ID" value="GMI81511.1"/>
    <property type="molecule type" value="Genomic_DNA"/>
</dbReference>
<dbReference type="PANTHER" id="PTHR48011:SF51">
    <property type="entry name" value="PROTEIN KINASE SUPERFAMILY PROTEIN"/>
    <property type="match status" value="1"/>
</dbReference>
<dbReference type="GO" id="GO:0007165">
    <property type="term" value="P:signal transduction"/>
    <property type="evidence" value="ECO:0007669"/>
    <property type="project" value="TreeGrafter"/>
</dbReference>
<keyword evidence="3" id="KW-0808">Transferase</keyword>
<dbReference type="OrthoDB" id="25592at2759"/>
<keyword evidence="1" id="KW-0547">Nucleotide-binding</keyword>
<evidence type="ECO:0000256" key="1">
    <source>
        <dbReference type="PROSITE-ProRule" id="PRU10141"/>
    </source>
</evidence>
<dbReference type="InterPro" id="IPR052751">
    <property type="entry name" value="Plant_MAPKKK"/>
</dbReference>
<accession>A0A9W7HQD5</accession>
<dbReference type="GO" id="GO:0005524">
    <property type="term" value="F:ATP binding"/>
    <property type="evidence" value="ECO:0007669"/>
    <property type="project" value="UniProtKB-UniRule"/>
</dbReference>
<dbReference type="InterPro" id="IPR011009">
    <property type="entry name" value="Kinase-like_dom_sf"/>
</dbReference>
<dbReference type="PROSITE" id="PS00107">
    <property type="entry name" value="PROTEIN_KINASE_ATP"/>
    <property type="match status" value="1"/>
</dbReference>
<dbReference type="InterPro" id="IPR017441">
    <property type="entry name" value="Protein_kinase_ATP_BS"/>
</dbReference>
<feature type="domain" description="Protein kinase" evidence="2">
    <location>
        <begin position="21"/>
        <end position="106"/>
    </location>
</feature>
<organism evidence="3 4">
    <name type="scientific">Hibiscus trionum</name>
    <name type="common">Flower of an hour</name>
    <dbReference type="NCBI Taxonomy" id="183268"/>
    <lineage>
        <taxon>Eukaryota</taxon>
        <taxon>Viridiplantae</taxon>
        <taxon>Streptophyta</taxon>
        <taxon>Embryophyta</taxon>
        <taxon>Tracheophyta</taxon>
        <taxon>Spermatophyta</taxon>
        <taxon>Magnoliopsida</taxon>
        <taxon>eudicotyledons</taxon>
        <taxon>Gunneridae</taxon>
        <taxon>Pentapetalae</taxon>
        <taxon>rosids</taxon>
        <taxon>malvids</taxon>
        <taxon>Malvales</taxon>
        <taxon>Malvaceae</taxon>
        <taxon>Malvoideae</taxon>
        <taxon>Hibiscus</taxon>
    </lineage>
</organism>
<keyword evidence="4" id="KW-1185">Reference proteome</keyword>
<dbReference type="AlphaFoldDB" id="A0A9W7HQD5"/>